<gene>
    <name evidence="2" type="ORF">FVW20_07435</name>
</gene>
<sequence>MGSRKTTFSITRQELPSVLRRIAYALERADANAHPTDAASDGETDPLLAAGLEDFRKFKLNAKHAFGQMEVVLKVKTPEAATADADGTATTYAAAGSHHSTRPARAGGRPSYKSLKMRMRASFKALRQAVQAGVMPPPQAAASFLSDSLLMVEYPGYGDEHYAAYREATDTLRVALEAVDTGSTPASAPAGAAESAAAPTGDGGAAVAAPATPPVTPEIRHAVEELYRLMVLCHDRYK</sequence>
<dbReference type="RefSeq" id="WP_196608935.1">
    <property type="nucleotide sequence ID" value="NZ_VRYY01000176.1"/>
</dbReference>
<dbReference type="Proteomes" id="UP001194469">
    <property type="component" value="Unassembled WGS sequence"/>
</dbReference>
<name>A0ABS0J339_9BACT</name>
<reference evidence="2 3" key="1">
    <citation type="submission" date="2019-08" db="EMBL/GenBank/DDBJ databases">
        <authorList>
            <person name="Luo N."/>
        </authorList>
    </citation>
    <scope>NUCLEOTIDE SEQUENCE [LARGE SCALE GENOMIC DNA]</scope>
    <source>
        <strain evidence="2 3">NCIMB 9442</strain>
    </source>
</reference>
<accession>A0ABS0J339</accession>
<evidence type="ECO:0000313" key="2">
    <source>
        <dbReference type="EMBL" id="MBG3876858.1"/>
    </source>
</evidence>
<comment type="caution">
    <text evidence="2">The sequence shown here is derived from an EMBL/GenBank/DDBJ whole genome shotgun (WGS) entry which is preliminary data.</text>
</comment>
<feature type="region of interest" description="Disordered" evidence="1">
    <location>
        <begin position="183"/>
        <end position="212"/>
    </location>
</feature>
<evidence type="ECO:0000313" key="3">
    <source>
        <dbReference type="Proteomes" id="UP001194469"/>
    </source>
</evidence>
<dbReference type="EMBL" id="VRYY01000176">
    <property type="protein sequence ID" value="MBG3876858.1"/>
    <property type="molecule type" value="Genomic_DNA"/>
</dbReference>
<dbReference type="InterPro" id="IPR027588">
    <property type="entry name" value="XXXCH_dom_fam"/>
</dbReference>
<organism evidence="2 3">
    <name type="scientific">Nitratidesulfovibrio oxamicus</name>
    <dbReference type="NCBI Taxonomy" id="32016"/>
    <lineage>
        <taxon>Bacteria</taxon>
        <taxon>Pseudomonadati</taxon>
        <taxon>Thermodesulfobacteriota</taxon>
        <taxon>Desulfovibrionia</taxon>
        <taxon>Desulfovibrionales</taxon>
        <taxon>Desulfovibrionaceae</taxon>
        <taxon>Nitratidesulfovibrio</taxon>
    </lineage>
</organism>
<feature type="compositionally biased region" description="Low complexity" evidence="1">
    <location>
        <begin position="183"/>
        <end position="210"/>
    </location>
</feature>
<protein>
    <submittedName>
        <fullName evidence="2">GAK system XXXCH domain-containing protein</fullName>
    </submittedName>
</protein>
<dbReference type="NCBIfam" id="TIGR04358">
    <property type="entry name" value="XXXCH_domain"/>
    <property type="match status" value="1"/>
</dbReference>
<keyword evidence="3" id="KW-1185">Reference proteome</keyword>
<proteinExistence type="predicted"/>
<evidence type="ECO:0000256" key="1">
    <source>
        <dbReference type="SAM" id="MobiDB-lite"/>
    </source>
</evidence>